<evidence type="ECO:0000313" key="1">
    <source>
        <dbReference type="EMBL" id="MEQ2310499.1"/>
    </source>
</evidence>
<protein>
    <submittedName>
        <fullName evidence="1">Uncharacterized protein</fullName>
    </submittedName>
</protein>
<sequence>MALLSKCDADHARCNICDVNCKASSRNTSNLRSTWLSTRFFLLASDLQLQLNGLGADYHKMGVCITRLRSLLAVYVLLLSNVIYTNHAEDTTNVEECALVR</sequence>
<reference evidence="1 2" key="1">
    <citation type="submission" date="2021-06" db="EMBL/GenBank/DDBJ databases">
        <authorList>
            <person name="Palmer J.M."/>
        </authorList>
    </citation>
    <scope>NUCLEOTIDE SEQUENCE [LARGE SCALE GENOMIC DNA]</scope>
    <source>
        <strain evidence="1 2">AS_MEX2019</strain>
        <tissue evidence="1">Muscle</tissue>
    </source>
</reference>
<dbReference type="EMBL" id="JAHRIP010075770">
    <property type="protein sequence ID" value="MEQ2310499.1"/>
    <property type="molecule type" value="Genomic_DNA"/>
</dbReference>
<evidence type="ECO:0000313" key="2">
    <source>
        <dbReference type="Proteomes" id="UP001469553"/>
    </source>
</evidence>
<comment type="caution">
    <text evidence="1">The sequence shown here is derived from an EMBL/GenBank/DDBJ whole genome shotgun (WGS) entry which is preliminary data.</text>
</comment>
<gene>
    <name evidence="1" type="ORF">AMECASPLE_009534</name>
</gene>
<organism evidence="1 2">
    <name type="scientific">Ameca splendens</name>
    <dbReference type="NCBI Taxonomy" id="208324"/>
    <lineage>
        <taxon>Eukaryota</taxon>
        <taxon>Metazoa</taxon>
        <taxon>Chordata</taxon>
        <taxon>Craniata</taxon>
        <taxon>Vertebrata</taxon>
        <taxon>Euteleostomi</taxon>
        <taxon>Actinopterygii</taxon>
        <taxon>Neopterygii</taxon>
        <taxon>Teleostei</taxon>
        <taxon>Neoteleostei</taxon>
        <taxon>Acanthomorphata</taxon>
        <taxon>Ovalentaria</taxon>
        <taxon>Atherinomorphae</taxon>
        <taxon>Cyprinodontiformes</taxon>
        <taxon>Goodeidae</taxon>
        <taxon>Ameca</taxon>
    </lineage>
</organism>
<keyword evidence="2" id="KW-1185">Reference proteome</keyword>
<accession>A0ABV0ZW72</accession>
<proteinExistence type="predicted"/>
<name>A0ABV0ZW72_9TELE</name>
<dbReference type="Proteomes" id="UP001469553">
    <property type="component" value="Unassembled WGS sequence"/>
</dbReference>